<keyword evidence="5 6" id="KW-0472">Membrane</keyword>
<dbReference type="OrthoDB" id="410315at2759"/>
<dbReference type="InterPro" id="IPR018000">
    <property type="entry name" value="Neurotransmitter_ion_chnl_CS"/>
</dbReference>
<dbReference type="PROSITE" id="PS00018">
    <property type="entry name" value="EF_HAND_1"/>
    <property type="match status" value="2"/>
</dbReference>
<evidence type="ECO:0000259" key="7">
    <source>
        <dbReference type="PROSITE" id="PS50222"/>
    </source>
</evidence>
<organism evidence="8 10">
    <name type="scientific">Didymodactylos carnosus</name>
    <dbReference type="NCBI Taxonomy" id="1234261"/>
    <lineage>
        <taxon>Eukaryota</taxon>
        <taxon>Metazoa</taxon>
        <taxon>Spiralia</taxon>
        <taxon>Gnathifera</taxon>
        <taxon>Rotifera</taxon>
        <taxon>Eurotatoria</taxon>
        <taxon>Bdelloidea</taxon>
        <taxon>Philodinida</taxon>
        <taxon>Philodinidae</taxon>
        <taxon>Didymodactylos</taxon>
    </lineage>
</organism>
<dbReference type="PROSITE" id="PS50222">
    <property type="entry name" value="EF_HAND_2"/>
    <property type="match status" value="2"/>
</dbReference>
<feature type="domain" description="EF-hand" evidence="7">
    <location>
        <begin position="470"/>
        <end position="505"/>
    </location>
</feature>
<evidence type="ECO:0000313" key="9">
    <source>
        <dbReference type="EMBL" id="CAF3745051.1"/>
    </source>
</evidence>
<dbReference type="SMART" id="SM00054">
    <property type="entry name" value="EFh"/>
    <property type="match status" value="2"/>
</dbReference>
<feature type="domain" description="EF-hand" evidence="7">
    <location>
        <begin position="515"/>
        <end position="550"/>
    </location>
</feature>
<dbReference type="Proteomes" id="UP000663829">
    <property type="component" value="Unassembled WGS sequence"/>
</dbReference>
<comment type="caution">
    <text evidence="8">The sequence shown here is derived from an EMBL/GenBank/DDBJ whole genome shotgun (WGS) entry which is preliminary data.</text>
</comment>
<dbReference type="EMBL" id="CAJOBC010002669">
    <property type="protein sequence ID" value="CAF3745051.1"/>
    <property type="molecule type" value="Genomic_DNA"/>
</dbReference>
<dbReference type="InterPro" id="IPR002048">
    <property type="entry name" value="EF_hand_dom"/>
</dbReference>
<dbReference type="PRINTS" id="PR00450">
    <property type="entry name" value="RECOVERIN"/>
</dbReference>
<evidence type="ECO:0000313" key="8">
    <source>
        <dbReference type="EMBL" id="CAF0972040.1"/>
    </source>
</evidence>
<dbReference type="InterPro" id="IPR011992">
    <property type="entry name" value="EF-hand-dom_pair"/>
</dbReference>
<dbReference type="Pfam" id="PF02932">
    <property type="entry name" value="Neur_chan_memb"/>
    <property type="match status" value="1"/>
</dbReference>
<dbReference type="SUPFAM" id="SSF63712">
    <property type="entry name" value="Nicotinic receptor ligand binding domain-like"/>
    <property type="match status" value="1"/>
</dbReference>
<evidence type="ECO:0000256" key="4">
    <source>
        <dbReference type="ARBA" id="ARBA00022837"/>
    </source>
</evidence>
<evidence type="ECO:0000313" key="10">
    <source>
        <dbReference type="Proteomes" id="UP000663829"/>
    </source>
</evidence>
<reference evidence="8" key="1">
    <citation type="submission" date="2021-02" db="EMBL/GenBank/DDBJ databases">
        <authorList>
            <person name="Nowell W R."/>
        </authorList>
    </citation>
    <scope>NUCLEOTIDE SEQUENCE</scope>
</reference>
<dbReference type="GO" id="GO:0016020">
    <property type="term" value="C:membrane"/>
    <property type="evidence" value="ECO:0007669"/>
    <property type="project" value="UniProtKB-SubCell"/>
</dbReference>
<dbReference type="EMBL" id="CAJNOQ010002669">
    <property type="protein sequence ID" value="CAF0972040.1"/>
    <property type="molecule type" value="Genomic_DNA"/>
</dbReference>
<dbReference type="InterPro" id="IPR018247">
    <property type="entry name" value="EF_Hand_1_Ca_BS"/>
</dbReference>
<dbReference type="InterPro" id="IPR038050">
    <property type="entry name" value="Neuro_actylchol_rec"/>
</dbReference>
<dbReference type="AlphaFoldDB" id="A0A814EU23"/>
<keyword evidence="2" id="KW-0479">Metal-binding</keyword>
<dbReference type="InterPro" id="IPR028846">
    <property type="entry name" value="Recoverin"/>
</dbReference>
<dbReference type="Pfam" id="PF02931">
    <property type="entry name" value="Neur_chan_LBD"/>
    <property type="match status" value="1"/>
</dbReference>
<feature type="transmembrane region" description="Helical" evidence="6">
    <location>
        <begin position="251"/>
        <end position="271"/>
    </location>
</feature>
<dbReference type="GO" id="GO:0005509">
    <property type="term" value="F:calcium ion binding"/>
    <property type="evidence" value="ECO:0007669"/>
    <property type="project" value="InterPro"/>
</dbReference>
<dbReference type="CDD" id="cd00051">
    <property type="entry name" value="EFh"/>
    <property type="match status" value="2"/>
</dbReference>
<keyword evidence="4" id="KW-0106">Calcium</keyword>
<protein>
    <recommendedName>
        <fullName evidence="7">EF-hand domain-containing protein</fullName>
    </recommendedName>
</protein>
<dbReference type="CDD" id="cd18989">
    <property type="entry name" value="LGIC_ECD_cation"/>
    <property type="match status" value="1"/>
</dbReference>
<dbReference type="InterPro" id="IPR036734">
    <property type="entry name" value="Neur_chan_lig-bd_sf"/>
</dbReference>
<keyword evidence="3" id="KW-0677">Repeat</keyword>
<evidence type="ECO:0000256" key="3">
    <source>
        <dbReference type="ARBA" id="ARBA00022737"/>
    </source>
</evidence>
<dbReference type="FunFam" id="2.70.170.10:FF:000028">
    <property type="entry name" value="AcetylCholine Receptor"/>
    <property type="match status" value="1"/>
</dbReference>
<evidence type="ECO:0000256" key="5">
    <source>
        <dbReference type="ARBA" id="ARBA00023136"/>
    </source>
</evidence>
<dbReference type="GO" id="GO:0005230">
    <property type="term" value="F:extracellular ligand-gated monoatomic ion channel activity"/>
    <property type="evidence" value="ECO:0007669"/>
    <property type="project" value="InterPro"/>
</dbReference>
<dbReference type="PANTHER" id="PTHR23055">
    <property type="entry name" value="CALCIUM BINDING PROTEINS"/>
    <property type="match status" value="1"/>
</dbReference>
<evidence type="ECO:0000256" key="2">
    <source>
        <dbReference type="ARBA" id="ARBA00022723"/>
    </source>
</evidence>
<dbReference type="SUPFAM" id="SSF47473">
    <property type="entry name" value="EF-hand"/>
    <property type="match status" value="1"/>
</dbReference>
<dbReference type="Gene3D" id="1.20.58.390">
    <property type="entry name" value="Neurotransmitter-gated ion-channel transmembrane domain"/>
    <property type="match status" value="1"/>
</dbReference>
<sequence length="558" mass="64847">MSRKICTNYYSCKIALYDQLLQQSRSSIRPVQYESEKINVSIDLAFVRLISVNEEDSLLQVRTRINQTWNALTLSWNPLNYFNVTNIRVPAHLVWTPKISLINQHSITDNEENNFISIQSTGQFEFNYLALLTVPCDFDLQRFPFDQQTCLFKLGSFVYDSSTVSITQATDYIFDDNNLTPSEYTFVSHKLTKQESRYPGSTTIYDMIVIELDINRRSTYFIHLINWPGFLLALLSLTIFLLPPRASERTVLGVLLVIGQIILFSIFARYIPKRLASNWGWMGRTIFYDMAITVLAIISSVIVRFLSDKHYCNERPSLKIRTFVFGWLTKLVGLKRSSYATLIANRENFQNISQMGCTGSKKKQPLNDNDNKTDINGSPELNDKVVNYLLENTKFKSQDIYEWWVGFLTDCPNGILDKKKFIEVYKLRYPDGKANKFCDHVFRTFNPDKKSNSIDFQRFMCAIDVTLNGSPTEKLEWAFNMYDINADNRISMKEMTQVVDSMYDLLGKEKTGEDAPKKHVEQIFKRIDTNKDKFVSREEFLKGCQDYEKIRDLLAPNY</sequence>
<evidence type="ECO:0000256" key="1">
    <source>
        <dbReference type="ARBA" id="ARBA00004141"/>
    </source>
</evidence>
<dbReference type="PANTHER" id="PTHR23055:SF69">
    <property type="entry name" value="NEURONAL CALCIUM SENSOR 2"/>
    <property type="match status" value="1"/>
</dbReference>
<name>A0A814EU23_9BILA</name>
<comment type="subcellular location">
    <subcellularLocation>
        <location evidence="1">Membrane</location>
        <topology evidence="1">Multi-pass membrane protein</topology>
    </subcellularLocation>
</comment>
<dbReference type="InterPro" id="IPR006202">
    <property type="entry name" value="Neur_chan_lig-bd"/>
</dbReference>
<dbReference type="Pfam" id="PF13499">
    <property type="entry name" value="EF-hand_7"/>
    <property type="match status" value="1"/>
</dbReference>
<gene>
    <name evidence="8" type="ORF">GPM918_LOCUS12290</name>
    <name evidence="9" type="ORF">SRO942_LOCUS12291</name>
</gene>
<evidence type="ECO:0000256" key="6">
    <source>
        <dbReference type="SAM" id="Phobius"/>
    </source>
</evidence>
<feature type="transmembrane region" description="Helical" evidence="6">
    <location>
        <begin position="220"/>
        <end position="242"/>
    </location>
</feature>
<dbReference type="Proteomes" id="UP000681722">
    <property type="component" value="Unassembled WGS sequence"/>
</dbReference>
<dbReference type="InterPro" id="IPR006029">
    <property type="entry name" value="Neurotrans-gated_channel_TM"/>
</dbReference>
<keyword evidence="10" id="KW-1185">Reference proteome</keyword>
<keyword evidence="6" id="KW-1133">Transmembrane helix</keyword>
<proteinExistence type="predicted"/>
<dbReference type="PROSITE" id="PS00236">
    <property type="entry name" value="NEUROTR_ION_CHANNEL"/>
    <property type="match status" value="1"/>
</dbReference>
<feature type="transmembrane region" description="Helical" evidence="6">
    <location>
        <begin position="286"/>
        <end position="306"/>
    </location>
</feature>
<dbReference type="InterPro" id="IPR036719">
    <property type="entry name" value="Neuro-gated_channel_TM_sf"/>
</dbReference>
<dbReference type="Gene3D" id="2.70.170.10">
    <property type="entry name" value="Neurotransmitter-gated ion-channel ligand-binding domain"/>
    <property type="match status" value="1"/>
</dbReference>
<accession>A0A814EU23</accession>
<dbReference type="Gene3D" id="1.10.238.10">
    <property type="entry name" value="EF-hand"/>
    <property type="match status" value="1"/>
</dbReference>
<keyword evidence="6" id="KW-0812">Transmembrane</keyword>
<dbReference type="SUPFAM" id="SSF90112">
    <property type="entry name" value="Neurotransmitter-gated ion-channel transmembrane pore"/>
    <property type="match status" value="1"/>
</dbReference>